<dbReference type="InterPro" id="IPR036249">
    <property type="entry name" value="Thioredoxin-like_sf"/>
</dbReference>
<dbReference type="AlphaFoldDB" id="V7PRZ0"/>
<dbReference type="InterPro" id="IPR024253">
    <property type="entry name" value="Phosducin_thioredoxin-like_dom"/>
</dbReference>
<dbReference type="PANTHER" id="PTHR45809:SF3">
    <property type="entry name" value="VIRAL IAP-ASSOCIATED FACTOR HOMOLOG"/>
    <property type="match status" value="1"/>
</dbReference>
<comment type="similarity">
    <text evidence="1">Belongs to the phosducin family.</text>
</comment>
<evidence type="ECO:0000256" key="2">
    <source>
        <dbReference type="SAM" id="MobiDB-lite"/>
    </source>
</evidence>
<accession>V7PRZ0</accession>
<dbReference type="Pfam" id="PF02114">
    <property type="entry name" value="Phosducin"/>
    <property type="match status" value="1"/>
</dbReference>
<reference evidence="4 5" key="1">
    <citation type="submission" date="2013-11" db="EMBL/GenBank/DDBJ databases">
        <title>The Genome Sequence of Plasmodium yoelii 17X.</title>
        <authorList>
            <consortium name="The Broad Institute Genomics Platform"/>
            <consortium name="The Broad Institute Genome Sequencing Center for Infectious Disease"/>
            <person name="Neafsey D."/>
            <person name="Adams J."/>
            <person name="Walker B."/>
            <person name="Young S.K."/>
            <person name="Zeng Q."/>
            <person name="Gargeya S."/>
            <person name="Fitzgerald M."/>
            <person name="Haas B."/>
            <person name="Abouelleil A."/>
            <person name="Alvarado L."/>
            <person name="Chapman S.B."/>
            <person name="Gainer-Dewar J."/>
            <person name="Goldberg J."/>
            <person name="Griggs A."/>
            <person name="Gujja S."/>
            <person name="Hansen M."/>
            <person name="Howarth C."/>
            <person name="Imamovic A."/>
            <person name="Ireland A."/>
            <person name="Larimer J."/>
            <person name="McCowan C."/>
            <person name="Murphy C."/>
            <person name="Pearson M."/>
            <person name="Poon T.W."/>
            <person name="Priest M."/>
            <person name="Roberts A."/>
            <person name="Saif S."/>
            <person name="Shea T."/>
            <person name="Sykes S."/>
            <person name="Wortman J."/>
            <person name="Nusbaum C."/>
            <person name="Birren B."/>
        </authorList>
    </citation>
    <scope>NUCLEOTIDE SEQUENCE [LARGE SCALE GENOMIC DNA]</scope>
    <source>
        <strain evidence="4 5">17X</strain>
    </source>
</reference>
<evidence type="ECO:0000256" key="1">
    <source>
        <dbReference type="ARBA" id="ARBA00009686"/>
    </source>
</evidence>
<dbReference type="OrthoDB" id="45518at2759"/>
<evidence type="ECO:0000313" key="4">
    <source>
        <dbReference type="EMBL" id="ETB62366.1"/>
    </source>
</evidence>
<feature type="domain" description="Phosducin" evidence="3">
    <location>
        <begin position="131"/>
        <end position="236"/>
    </location>
</feature>
<sequence>MSTTNPTIETTEWDDLQRKFGNLPPLEKEIKEEEIYLKNIDKIENEDIFENKNLEELKILEEEHQDDEYLKIINKYKMDRINEINKNKLLDIYGQVYEISKESFITEINEASKKNPLTLNNTNENDEMNKIKEKKKSGTFVVLHLYSDNVISCKILNQVLKEIAIKHKYIKFTKGIYNKIIENYPENKLPTILIYYNGSCIHQICNLINNIKGGLDNLNLKFFENLLKKYNIFKQRKYTNSINSSDDNTDSNDSDSDSDNYTKKKKNIRTQKQYMSLNLFSNKNKNEEYDSSSNESEIKSKGYSSSLMDRKINLSRL</sequence>
<dbReference type="SUPFAM" id="SSF52833">
    <property type="entry name" value="Thioredoxin-like"/>
    <property type="match status" value="1"/>
</dbReference>
<protein>
    <recommendedName>
        <fullName evidence="3">Phosducin domain-containing protein</fullName>
    </recommendedName>
</protein>
<dbReference type="GO" id="GO:0006457">
    <property type="term" value="P:protein folding"/>
    <property type="evidence" value="ECO:0007669"/>
    <property type="project" value="TreeGrafter"/>
</dbReference>
<feature type="region of interest" description="Disordered" evidence="2">
    <location>
        <begin position="243"/>
        <end position="267"/>
    </location>
</feature>
<dbReference type="Gene3D" id="3.40.30.10">
    <property type="entry name" value="Glutaredoxin"/>
    <property type="match status" value="1"/>
</dbReference>
<evidence type="ECO:0000259" key="3">
    <source>
        <dbReference type="Pfam" id="PF02114"/>
    </source>
</evidence>
<feature type="region of interest" description="Disordered" evidence="2">
    <location>
        <begin position="282"/>
        <end position="302"/>
    </location>
</feature>
<gene>
    <name evidence="4" type="ORF">YYC_00952</name>
</gene>
<dbReference type="Proteomes" id="UP000018538">
    <property type="component" value="Unassembled WGS sequence"/>
</dbReference>
<name>V7PRZ0_PLAYE</name>
<dbReference type="PANTHER" id="PTHR45809">
    <property type="entry name" value="VIRAL IAP-ASSOCIATED FACTOR HOMOLOG"/>
    <property type="match status" value="1"/>
</dbReference>
<proteinExistence type="inferred from homology"/>
<dbReference type="GO" id="GO:0005737">
    <property type="term" value="C:cytoplasm"/>
    <property type="evidence" value="ECO:0007669"/>
    <property type="project" value="TreeGrafter"/>
</dbReference>
<dbReference type="EMBL" id="KI635731">
    <property type="protein sequence ID" value="ETB62366.1"/>
    <property type="molecule type" value="Genomic_DNA"/>
</dbReference>
<dbReference type="InterPro" id="IPR051498">
    <property type="entry name" value="Phosducin-like_chap/apop_reg"/>
</dbReference>
<organism evidence="4 5">
    <name type="scientific">Plasmodium yoelii 17X</name>
    <dbReference type="NCBI Taxonomy" id="1323249"/>
    <lineage>
        <taxon>Eukaryota</taxon>
        <taxon>Sar</taxon>
        <taxon>Alveolata</taxon>
        <taxon>Apicomplexa</taxon>
        <taxon>Aconoidasida</taxon>
        <taxon>Haemosporida</taxon>
        <taxon>Plasmodiidae</taxon>
        <taxon>Plasmodium</taxon>
        <taxon>Plasmodium (Vinckeia)</taxon>
    </lineage>
</organism>
<feature type="compositionally biased region" description="Acidic residues" evidence="2">
    <location>
        <begin position="247"/>
        <end position="258"/>
    </location>
</feature>
<evidence type="ECO:0000313" key="5">
    <source>
        <dbReference type="Proteomes" id="UP000018538"/>
    </source>
</evidence>
<keyword evidence="5" id="KW-1185">Reference proteome</keyword>